<dbReference type="InterPro" id="IPR044926">
    <property type="entry name" value="RGS_subdomain_2"/>
</dbReference>
<feature type="transmembrane region" description="Helical" evidence="1">
    <location>
        <begin position="73"/>
        <end position="92"/>
    </location>
</feature>
<evidence type="ECO:0000256" key="1">
    <source>
        <dbReference type="SAM" id="Phobius"/>
    </source>
</evidence>
<evidence type="ECO:0000313" key="4">
    <source>
        <dbReference type="Proteomes" id="UP000023152"/>
    </source>
</evidence>
<dbReference type="InterPro" id="IPR016137">
    <property type="entry name" value="RGS"/>
</dbReference>
<keyword evidence="4" id="KW-1185">Reference proteome</keyword>
<dbReference type="Proteomes" id="UP000023152">
    <property type="component" value="Unassembled WGS sequence"/>
</dbReference>
<keyword evidence="1" id="KW-0812">Transmembrane</keyword>
<dbReference type="AlphaFoldDB" id="X6MZR5"/>
<reference evidence="3 4" key="1">
    <citation type="journal article" date="2013" name="Curr. Biol.">
        <title>The Genome of the Foraminiferan Reticulomyxa filosa.</title>
        <authorList>
            <person name="Glockner G."/>
            <person name="Hulsmann N."/>
            <person name="Schleicher M."/>
            <person name="Noegel A.A."/>
            <person name="Eichinger L."/>
            <person name="Gallinger C."/>
            <person name="Pawlowski J."/>
            <person name="Sierra R."/>
            <person name="Euteneuer U."/>
            <person name="Pillet L."/>
            <person name="Moustafa A."/>
            <person name="Platzer M."/>
            <person name="Groth M."/>
            <person name="Szafranski K."/>
            <person name="Schliwa M."/>
        </authorList>
    </citation>
    <scope>NUCLEOTIDE SEQUENCE [LARGE SCALE GENOMIC DNA]</scope>
</reference>
<dbReference type="InterPro" id="IPR036305">
    <property type="entry name" value="RGS_sf"/>
</dbReference>
<evidence type="ECO:0000313" key="3">
    <source>
        <dbReference type="EMBL" id="ETO19520.1"/>
    </source>
</evidence>
<dbReference type="EMBL" id="ASPP01013579">
    <property type="protein sequence ID" value="ETO19520.1"/>
    <property type="molecule type" value="Genomic_DNA"/>
</dbReference>
<accession>X6MZR5</accession>
<comment type="caution">
    <text evidence="3">The sequence shown here is derived from an EMBL/GenBank/DDBJ whole genome shotgun (WGS) entry which is preliminary data.</text>
</comment>
<feature type="transmembrane region" description="Helical" evidence="1">
    <location>
        <begin position="47"/>
        <end position="66"/>
    </location>
</feature>
<proteinExistence type="predicted"/>
<name>X6MZR5_RETFI</name>
<keyword evidence="1" id="KW-1133">Transmembrane helix</keyword>
<feature type="transmembrane region" description="Helical" evidence="1">
    <location>
        <begin position="7"/>
        <end position="27"/>
    </location>
</feature>
<feature type="domain" description="RGS" evidence="2">
    <location>
        <begin position="149"/>
        <end position="304"/>
    </location>
</feature>
<sequence>FGLLSKTLAIQLTQGIGNVVMFAIGLYCWTQSPRFLDMFALRRELRYLGTIGICSVVIWIILTIVAETKGRVLLLRFLITTDYVVTILFVQYLHTHYVLVLCGFDYGLLPWAVFYAPCSKKKYGPSGEHKISGVRSLSAGVEPITSETALRMVLQKSEYLTLFAQFLEKEYSLENLLAFVELHQFLGEMISEYQVLNESWNETFRSYVLCEEMPLSYINQQGQKDEWGTKFKMLHDKYLNGYNSVYELNISGSLRRQCLQIVEKPDFTLEDVVALLVSVLQSVVYLLIDSLTRFRQTPEYHNAEHLIIEKGL</sequence>
<dbReference type="SUPFAM" id="SSF48097">
    <property type="entry name" value="Regulator of G-protein signaling, RGS"/>
    <property type="match status" value="1"/>
</dbReference>
<dbReference type="Gene3D" id="1.10.167.10">
    <property type="entry name" value="Regulator of G-protein Signalling 4, domain 2"/>
    <property type="match status" value="1"/>
</dbReference>
<dbReference type="SMART" id="SM00315">
    <property type="entry name" value="RGS"/>
    <property type="match status" value="1"/>
</dbReference>
<evidence type="ECO:0000259" key="2">
    <source>
        <dbReference type="SMART" id="SM00315"/>
    </source>
</evidence>
<keyword evidence="1" id="KW-0472">Membrane</keyword>
<gene>
    <name evidence="3" type="ORF">RFI_17709</name>
</gene>
<protein>
    <recommendedName>
        <fullName evidence="2">RGS domain-containing protein</fullName>
    </recommendedName>
</protein>
<organism evidence="3 4">
    <name type="scientific">Reticulomyxa filosa</name>
    <dbReference type="NCBI Taxonomy" id="46433"/>
    <lineage>
        <taxon>Eukaryota</taxon>
        <taxon>Sar</taxon>
        <taxon>Rhizaria</taxon>
        <taxon>Retaria</taxon>
        <taxon>Foraminifera</taxon>
        <taxon>Monothalamids</taxon>
        <taxon>Reticulomyxidae</taxon>
        <taxon>Reticulomyxa</taxon>
    </lineage>
</organism>
<feature type="non-terminal residue" evidence="3">
    <location>
        <position position="1"/>
    </location>
</feature>